<dbReference type="PANTHER" id="PTHR12677:SF59">
    <property type="entry name" value="GOLGI APPARATUS MEMBRANE PROTEIN TVP38-RELATED"/>
    <property type="match status" value="1"/>
</dbReference>
<sequence length="237" mass="24281">MAQDGQARRLALLALMVAVAVLGAWALGDRLSFAALADNRARLIAAREAAPVLTAVGFVAAYAGLVALSLPGALVATLTGGFLFGVFPGVLFNVIGATIGAVAVFIAARWGAGDRLAARIAEGGGRAARVLAAIRENELSVLFLIRLVPVVPFFLANLLPAFAGVATGRFALTTFFGILPGALVYTSVGAGLSEVIARGETPDLGVIFTAPVLVPLLGLAALAALPIFIRRIRGREL</sequence>
<dbReference type="Pfam" id="PF09335">
    <property type="entry name" value="VTT_dom"/>
    <property type="match status" value="1"/>
</dbReference>
<evidence type="ECO:0000256" key="2">
    <source>
        <dbReference type="ARBA" id="ARBA00022475"/>
    </source>
</evidence>
<dbReference type="PANTHER" id="PTHR12677">
    <property type="entry name" value="GOLGI APPARATUS MEMBRANE PROTEIN TVP38-RELATED"/>
    <property type="match status" value="1"/>
</dbReference>
<dbReference type="Proteomes" id="UP000241899">
    <property type="component" value="Unassembled WGS sequence"/>
</dbReference>
<feature type="domain" description="VTT" evidence="7">
    <location>
        <begin position="73"/>
        <end position="190"/>
    </location>
</feature>
<dbReference type="RefSeq" id="WP_107324374.1">
    <property type="nucleotide sequence ID" value="NZ_NHSP01000047.1"/>
</dbReference>
<evidence type="ECO:0000259" key="7">
    <source>
        <dbReference type="Pfam" id="PF09335"/>
    </source>
</evidence>
<feature type="transmembrane region" description="Helical" evidence="6">
    <location>
        <begin position="50"/>
        <end position="70"/>
    </location>
</feature>
<comment type="caution">
    <text evidence="8">The sequence shown here is derived from an EMBL/GenBank/DDBJ whole genome shotgun (WGS) entry which is preliminary data.</text>
</comment>
<feature type="transmembrane region" description="Helical" evidence="6">
    <location>
        <begin position="170"/>
        <end position="192"/>
    </location>
</feature>
<keyword evidence="3 6" id="KW-0812">Transmembrane</keyword>
<keyword evidence="4 6" id="KW-1133">Transmembrane helix</keyword>
<dbReference type="EMBL" id="PZKF01000009">
    <property type="protein sequence ID" value="PTE18199.1"/>
    <property type="molecule type" value="Genomic_DNA"/>
</dbReference>
<evidence type="ECO:0000256" key="4">
    <source>
        <dbReference type="ARBA" id="ARBA00022989"/>
    </source>
</evidence>
<comment type="subcellular location">
    <subcellularLocation>
        <location evidence="1 6">Cell membrane</location>
        <topology evidence="1 6">Multi-pass membrane protein</topology>
    </subcellularLocation>
</comment>
<keyword evidence="5 6" id="KW-0472">Membrane</keyword>
<evidence type="ECO:0000313" key="8">
    <source>
        <dbReference type="EMBL" id="PTE18199.1"/>
    </source>
</evidence>
<evidence type="ECO:0000256" key="1">
    <source>
        <dbReference type="ARBA" id="ARBA00004651"/>
    </source>
</evidence>
<keyword evidence="9" id="KW-1185">Reference proteome</keyword>
<evidence type="ECO:0000256" key="6">
    <source>
        <dbReference type="RuleBase" id="RU366058"/>
    </source>
</evidence>
<organism evidence="8 9">
    <name type="scientific">Phaeovulum veldkampii DSM 11550</name>
    <dbReference type="NCBI Taxonomy" id="1185920"/>
    <lineage>
        <taxon>Bacteria</taxon>
        <taxon>Pseudomonadati</taxon>
        <taxon>Pseudomonadota</taxon>
        <taxon>Alphaproteobacteria</taxon>
        <taxon>Rhodobacterales</taxon>
        <taxon>Paracoccaceae</taxon>
        <taxon>Phaeovulum</taxon>
    </lineage>
</organism>
<feature type="transmembrane region" description="Helical" evidence="6">
    <location>
        <begin position="139"/>
        <end position="158"/>
    </location>
</feature>
<gene>
    <name evidence="8" type="ORF">C5F46_05570</name>
</gene>
<feature type="transmembrane region" description="Helical" evidence="6">
    <location>
        <begin position="82"/>
        <end position="108"/>
    </location>
</feature>
<evidence type="ECO:0000256" key="5">
    <source>
        <dbReference type="ARBA" id="ARBA00023136"/>
    </source>
</evidence>
<evidence type="ECO:0000313" key="9">
    <source>
        <dbReference type="Proteomes" id="UP000241899"/>
    </source>
</evidence>
<dbReference type="InterPro" id="IPR032816">
    <property type="entry name" value="VTT_dom"/>
</dbReference>
<feature type="transmembrane region" description="Helical" evidence="6">
    <location>
        <begin position="204"/>
        <end position="229"/>
    </location>
</feature>
<evidence type="ECO:0000256" key="3">
    <source>
        <dbReference type="ARBA" id="ARBA00022692"/>
    </source>
</evidence>
<dbReference type="GO" id="GO:0005886">
    <property type="term" value="C:plasma membrane"/>
    <property type="evidence" value="ECO:0007669"/>
    <property type="project" value="UniProtKB-SubCell"/>
</dbReference>
<dbReference type="InterPro" id="IPR015414">
    <property type="entry name" value="TMEM64"/>
</dbReference>
<keyword evidence="2 6" id="KW-1003">Cell membrane</keyword>
<name>A0A2T4JJV6_9RHOB</name>
<protein>
    <recommendedName>
        <fullName evidence="6">TVP38/TMEM64 family membrane protein</fullName>
    </recommendedName>
</protein>
<reference evidence="8 9" key="1">
    <citation type="submission" date="2018-03" db="EMBL/GenBank/DDBJ databases">
        <title>Rhodobacter veldkampii.</title>
        <authorList>
            <person name="Meyer T.E."/>
            <person name="Miller S."/>
            <person name="Lodha T."/>
            <person name="Gandham S."/>
            <person name="Chintalapati S."/>
            <person name="Chintalapati V.R."/>
        </authorList>
    </citation>
    <scope>NUCLEOTIDE SEQUENCE [LARGE SCALE GENOMIC DNA]</scope>
    <source>
        <strain evidence="8 9">DSM 11550</strain>
    </source>
</reference>
<accession>A0A2T4JJV6</accession>
<dbReference type="OrthoDB" id="9779114at2"/>
<dbReference type="AlphaFoldDB" id="A0A2T4JJV6"/>
<comment type="similarity">
    <text evidence="6">Belongs to the TVP38/TMEM64 family.</text>
</comment>
<proteinExistence type="inferred from homology"/>